<dbReference type="Proteomes" id="UP000607653">
    <property type="component" value="Unassembled WGS sequence"/>
</dbReference>
<name>A0A822XL59_NELNU</name>
<keyword evidence="2" id="KW-1185">Reference proteome</keyword>
<accession>A0A822XL59</accession>
<comment type="caution">
    <text evidence="1">The sequence shown here is derived from an EMBL/GenBank/DDBJ whole genome shotgun (WGS) entry which is preliminary data.</text>
</comment>
<sequence length="75" mass="8608">MKKMSRALSETDLREHAVLKKKTLGRNLTRLPSISVEEEEEQEVGIKSRASSLERLLSSLGVWGKLWKRWMRGVG</sequence>
<organism evidence="1 2">
    <name type="scientific">Nelumbo nucifera</name>
    <name type="common">Sacred lotus</name>
    <dbReference type="NCBI Taxonomy" id="4432"/>
    <lineage>
        <taxon>Eukaryota</taxon>
        <taxon>Viridiplantae</taxon>
        <taxon>Streptophyta</taxon>
        <taxon>Embryophyta</taxon>
        <taxon>Tracheophyta</taxon>
        <taxon>Spermatophyta</taxon>
        <taxon>Magnoliopsida</taxon>
        <taxon>Proteales</taxon>
        <taxon>Nelumbonaceae</taxon>
        <taxon>Nelumbo</taxon>
    </lineage>
</organism>
<dbReference type="AlphaFoldDB" id="A0A822XL59"/>
<gene>
    <name evidence="1" type="ORF">HUJ06_021138</name>
</gene>
<protein>
    <submittedName>
        <fullName evidence="1">Uncharacterized protein</fullName>
    </submittedName>
</protein>
<evidence type="ECO:0000313" key="1">
    <source>
        <dbReference type="EMBL" id="DAD19676.1"/>
    </source>
</evidence>
<reference evidence="1 2" key="1">
    <citation type="journal article" date="2020" name="Mol. Biol. Evol.">
        <title>Distinct Expression and Methylation Patterns for Genes with Different Fates following a Single Whole-Genome Duplication in Flowering Plants.</title>
        <authorList>
            <person name="Shi T."/>
            <person name="Rahmani R.S."/>
            <person name="Gugger P.F."/>
            <person name="Wang M."/>
            <person name="Li H."/>
            <person name="Zhang Y."/>
            <person name="Li Z."/>
            <person name="Wang Q."/>
            <person name="Van de Peer Y."/>
            <person name="Marchal K."/>
            <person name="Chen J."/>
        </authorList>
    </citation>
    <scope>NUCLEOTIDE SEQUENCE [LARGE SCALE GENOMIC DNA]</scope>
    <source>
        <tissue evidence="1">Leaf</tissue>
    </source>
</reference>
<evidence type="ECO:0000313" key="2">
    <source>
        <dbReference type="Proteomes" id="UP000607653"/>
    </source>
</evidence>
<proteinExistence type="predicted"/>
<dbReference type="EMBL" id="DUZY01000001">
    <property type="protein sequence ID" value="DAD19676.1"/>
    <property type="molecule type" value="Genomic_DNA"/>
</dbReference>